<comment type="similarity">
    <text evidence="4">Belongs to the protein kinase superfamily.</text>
</comment>
<evidence type="ECO:0000313" key="6">
    <source>
        <dbReference type="EMBL" id="OAD68727.1"/>
    </source>
</evidence>
<dbReference type="InterPro" id="IPR017441">
    <property type="entry name" value="Protein_kinase_ATP_BS"/>
</dbReference>
<dbReference type="PROSITE" id="PS00107">
    <property type="entry name" value="PROTEIN_KINASE_ATP"/>
    <property type="match status" value="1"/>
</dbReference>
<evidence type="ECO:0000256" key="2">
    <source>
        <dbReference type="ARBA" id="ARBA00022840"/>
    </source>
</evidence>
<dbReference type="GeneID" id="29004675"/>
<dbReference type="GO" id="GO:0004674">
    <property type="term" value="F:protein serine/threonine kinase activity"/>
    <property type="evidence" value="ECO:0007669"/>
    <property type="project" value="UniProtKB-KW"/>
</dbReference>
<keyword evidence="1 3" id="KW-0547">Nucleotide-binding</keyword>
<keyword evidence="4" id="KW-0723">Serine/threonine-protein kinase</keyword>
<dbReference type="FunFam" id="3.30.200.20:FF:000042">
    <property type="entry name" value="Aurora kinase A"/>
    <property type="match status" value="1"/>
</dbReference>
<dbReference type="VEuPathDB" id="FungiDB:PHYBLDRAFT_91659"/>
<dbReference type="RefSeq" id="XP_018286767.1">
    <property type="nucleotide sequence ID" value="XM_018443770.1"/>
</dbReference>
<dbReference type="Proteomes" id="UP000077315">
    <property type="component" value="Unassembled WGS sequence"/>
</dbReference>
<reference evidence="7" key="1">
    <citation type="submission" date="2015-06" db="EMBL/GenBank/DDBJ databases">
        <title>Expansion of signal transduction pathways in fungi by whole-genome duplication.</title>
        <authorList>
            <consortium name="DOE Joint Genome Institute"/>
            <person name="Corrochano L.M."/>
            <person name="Kuo A."/>
            <person name="Marcet-Houben M."/>
            <person name="Polaino S."/>
            <person name="Salamov A."/>
            <person name="Villalobos J.M."/>
            <person name="Alvarez M.I."/>
            <person name="Avalos J."/>
            <person name="Benito E.P."/>
            <person name="Benoit I."/>
            <person name="Burger G."/>
            <person name="Camino L.P."/>
            <person name="Canovas D."/>
            <person name="Cerda-Olmedo E."/>
            <person name="Cheng J.-F."/>
            <person name="Dominguez A."/>
            <person name="Elias M."/>
            <person name="Eslava A.P."/>
            <person name="Glaser F."/>
            <person name="Grimwood J."/>
            <person name="Gutierrez G."/>
            <person name="Heitman J."/>
            <person name="Henrissat B."/>
            <person name="Iturriaga E.A."/>
            <person name="Lang B.F."/>
            <person name="Lavin J.L."/>
            <person name="Lee S."/>
            <person name="Li W."/>
            <person name="Lindquist E."/>
            <person name="Lopez-Garcia S."/>
            <person name="Luque E.M."/>
            <person name="Marcos A.T."/>
            <person name="Martin J."/>
            <person name="McCluskey K."/>
            <person name="Medina H.R."/>
            <person name="Miralles-Duran A."/>
            <person name="Miyazaki A."/>
            <person name="Munoz-Torres E."/>
            <person name="Oguiza J.A."/>
            <person name="Ohm R."/>
            <person name="Olmedo M."/>
            <person name="Orejas M."/>
            <person name="Ortiz-Castellanos L."/>
            <person name="Pisabarro A.G."/>
            <person name="Rodriguez-Romero J."/>
            <person name="Ruiz-Herrera J."/>
            <person name="Ruiz-Vazquez R."/>
            <person name="Sanz C."/>
            <person name="Schackwitz W."/>
            <person name="Schmutz J."/>
            <person name="Shahriari M."/>
            <person name="Shelest E."/>
            <person name="Silva-Franco F."/>
            <person name="Soanes D."/>
            <person name="Syed K."/>
            <person name="Tagua V.G."/>
            <person name="Talbot N.J."/>
            <person name="Thon M."/>
            <person name="De vries R.P."/>
            <person name="Wiebenga A."/>
            <person name="Yadav J.S."/>
            <person name="Braun E.L."/>
            <person name="Baker S."/>
            <person name="Garre V."/>
            <person name="Horwitz B."/>
            <person name="Torres-Martinez S."/>
            <person name="Idnurm A."/>
            <person name="Herrera-Estrella A."/>
            <person name="Gabaldon T."/>
            <person name="Grigoriev I.V."/>
        </authorList>
    </citation>
    <scope>NUCLEOTIDE SEQUENCE [LARGE SCALE GENOMIC DNA]</scope>
    <source>
        <strain evidence="7">NRRL 1555(-)</strain>
    </source>
</reference>
<dbReference type="SUPFAM" id="SSF56112">
    <property type="entry name" value="Protein kinase-like (PK-like)"/>
    <property type="match status" value="1"/>
</dbReference>
<dbReference type="PANTHER" id="PTHR24346:SF30">
    <property type="entry name" value="MATERNAL EMBRYONIC LEUCINE ZIPPER KINASE"/>
    <property type="match status" value="1"/>
</dbReference>
<keyword evidence="4" id="KW-0418">Kinase</keyword>
<dbReference type="Gene3D" id="1.10.510.10">
    <property type="entry name" value="Transferase(Phosphotransferase) domain 1"/>
    <property type="match status" value="1"/>
</dbReference>
<sequence>YAILKTLGKGNFGKVYLANDSLTGENVAVKVMSMSAFKNDDQQIHAHSEQTICDAFVTSLNHKNIVRVIEVTADDSNMCVVMEYVSGGELYDAIRKVRKLQEPKAQKWFRELVEAVGYIHKNKIVHRDLKPENVLIDQHGHIRLCDFGFGRKLDDEEGLLKTYCGSPYYAAPEMVTATPHKGPPVDMWSCGVILYAMLTGKLPFQSETMPQLFKKISLASYTPPRDVSNQASNLISRLLCKNPNDRLTAHQCLSHPWL</sequence>
<dbReference type="Pfam" id="PF00069">
    <property type="entry name" value="Pkinase"/>
    <property type="match status" value="1"/>
</dbReference>
<evidence type="ECO:0000256" key="3">
    <source>
        <dbReference type="PROSITE-ProRule" id="PRU10141"/>
    </source>
</evidence>
<dbReference type="GO" id="GO:0035556">
    <property type="term" value="P:intracellular signal transduction"/>
    <property type="evidence" value="ECO:0007669"/>
    <property type="project" value="TreeGrafter"/>
</dbReference>
<accession>A0A167KRR5</accession>
<feature type="domain" description="Protein kinase" evidence="5">
    <location>
        <begin position="1"/>
        <end position="258"/>
    </location>
</feature>
<feature type="binding site" evidence="3">
    <location>
        <position position="38"/>
    </location>
    <ligand>
        <name>ATP</name>
        <dbReference type="ChEBI" id="CHEBI:30616"/>
    </ligand>
</feature>
<evidence type="ECO:0000256" key="4">
    <source>
        <dbReference type="RuleBase" id="RU000304"/>
    </source>
</evidence>
<dbReference type="FunFam" id="1.10.510.10:FF:000571">
    <property type="entry name" value="Maternal embryonic leucine zipper kinase"/>
    <property type="match status" value="1"/>
</dbReference>
<dbReference type="GO" id="GO:0005524">
    <property type="term" value="F:ATP binding"/>
    <property type="evidence" value="ECO:0007669"/>
    <property type="project" value="UniProtKB-UniRule"/>
</dbReference>
<name>A0A167KRR5_PHYB8</name>
<keyword evidence="7" id="KW-1185">Reference proteome</keyword>
<dbReference type="GO" id="GO:0005737">
    <property type="term" value="C:cytoplasm"/>
    <property type="evidence" value="ECO:0007669"/>
    <property type="project" value="TreeGrafter"/>
</dbReference>
<dbReference type="PROSITE" id="PS50011">
    <property type="entry name" value="PROTEIN_KINASE_DOM"/>
    <property type="match status" value="1"/>
</dbReference>
<organism evidence="6 7">
    <name type="scientific">Phycomyces blakesleeanus (strain ATCC 8743b / DSM 1359 / FGSC 10004 / NBRC 33097 / NRRL 1555)</name>
    <dbReference type="NCBI Taxonomy" id="763407"/>
    <lineage>
        <taxon>Eukaryota</taxon>
        <taxon>Fungi</taxon>
        <taxon>Fungi incertae sedis</taxon>
        <taxon>Mucoromycota</taxon>
        <taxon>Mucoromycotina</taxon>
        <taxon>Mucoromycetes</taxon>
        <taxon>Mucorales</taxon>
        <taxon>Phycomycetaceae</taxon>
        <taxon>Phycomyces</taxon>
    </lineage>
</organism>
<feature type="non-terminal residue" evidence="6">
    <location>
        <position position="1"/>
    </location>
</feature>
<keyword evidence="4" id="KW-0808">Transferase</keyword>
<evidence type="ECO:0000313" key="7">
    <source>
        <dbReference type="Proteomes" id="UP000077315"/>
    </source>
</evidence>
<dbReference type="PANTHER" id="PTHR24346">
    <property type="entry name" value="MAP/MICROTUBULE AFFINITY-REGULATING KINASE"/>
    <property type="match status" value="1"/>
</dbReference>
<evidence type="ECO:0000259" key="5">
    <source>
        <dbReference type="PROSITE" id="PS50011"/>
    </source>
</evidence>
<dbReference type="PIRSF" id="PIRSF000654">
    <property type="entry name" value="Integrin-linked_kinase"/>
    <property type="match status" value="1"/>
</dbReference>
<dbReference type="STRING" id="763407.A0A167KRR5"/>
<dbReference type="SMART" id="SM00220">
    <property type="entry name" value="S_TKc"/>
    <property type="match status" value="1"/>
</dbReference>
<dbReference type="PROSITE" id="PS00108">
    <property type="entry name" value="PROTEIN_KINASE_ST"/>
    <property type="match status" value="1"/>
</dbReference>
<protein>
    <recommendedName>
        <fullName evidence="5">Protein kinase domain-containing protein</fullName>
    </recommendedName>
</protein>
<dbReference type="InterPro" id="IPR000719">
    <property type="entry name" value="Prot_kinase_dom"/>
</dbReference>
<dbReference type="InterPro" id="IPR011009">
    <property type="entry name" value="Kinase-like_dom_sf"/>
</dbReference>
<keyword evidence="2 3" id="KW-0067">ATP-binding</keyword>
<proteinExistence type="inferred from homology"/>
<dbReference type="CDD" id="cd14003">
    <property type="entry name" value="STKc_AMPK-like"/>
    <property type="match status" value="1"/>
</dbReference>
<evidence type="ECO:0000256" key="1">
    <source>
        <dbReference type="ARBA" id="ARBA00022741"/>
    </source>
</evidence>
<gene>
    <name evidence="6" type="ORF">PHYBLDRAFT_91659</name>
</gene>
<dbReference type="AlphaFoldDB" id="A0A167KRR5"/>
<dbReference type="EMBL" id="KV440994">
    <property type="protein sequence ID" value="OAD68727.1"/>
    <property type="molecule type" value="Genomic_DNA"/>
</dbReference>
<dbReference type="InParanoid" id="A0A167KRR5"/>
<feature type="non-terminal residue" evidence="6">
    <location>
        <position position="258"/>
    </location>
</feature>
<dbReference type="InterPro" id="IPR008271">
    <property type="entry name" value="Ser/Thr_kinase_AS"/>
</dbReference>
<dbReference type="OrthoDB" id="193931at2759"/>